<comment type="caution">
    <text evidence="2">The sequence shown here is derived from an EMBL/GenBank/DDBJ whole genome shotgun (WGS) entry which is preliminary data.</text>
</comment>
<feature type="compositionally biased region" description="Basic and acidic residues" evidence="1">
    <location>
        <begin position="58"/>
        <end position="68"/>
    </location>
</feature>
<dbReference type="EMBL" id="QGKY02000190">
    <property type="protein sequence ID" value="KAF2588004.1"/>
    <property type="molecule type" value="Genomic_DNA"/>
</dbReference>
<organism evidence="2">
    <name type="scientific">Brassica cretica</name>
    <name type="common">Mustard</name>
    <dbReference type="NCBI Taxonomy" id="69181"/>
    <lineage>
        <taxon>Eukaryota</taxon>
        <taxon>Viridiplantae</taxon>
        <taxon>Streptophyta</taxon>
        <taxon>Embryophyta</taxon>
        <taxon>Tracheophyta</taxon>
        <taxon>Spermatophyta</taxon>
        <taxon>Magnoliopsida</taxon>
        <taxon>eudicotyledons</taxon>
        <taxon>Gunneridae</taxon>
        <taxon>Pentapetalae</taxon>
        <taxon>rosids</taxon>
        <taxon>malvids</taxon>
        <taxon>Brassicales</taxon>
        <taxon>Brassicaceae</taxon>
        <taxon>Brassiceae</taxon>
        <taxon>Brassica</taxon>
    </lineage>
</organism>
<reference evidence="2" key="1">
    <citation type="submission" date="2019-12" db="EMBL/GenBank/DDBJ databases">
        <title>Genome sequencing and annotation of Brassica cretica.</title>
        <authorList>
            <person name="Studholme D.J."/>
            <person name="Sarris P.F."/>
        </authorList>
    </citation>
    <scope>NUCLEOTIDE SEQUENCE</scope>
    <source>
        <strain evidence="2">PFS-102/07</strain>
        <tissue evidence="2">Leaf</tissue>
    </source>
</reference>
<gene>
    <name evidence="2" type="ORF">F2Q70_00038344</name>
</gene>
<evidence type="ECO:0000256" key="1">
    <source>
        <dbReference type="SAM" id="MobiDB-lite"/>
    </source>
</evidence>
<feature type="compositionally biased region" description="Acidic residues" evidence="1">
    <location>
        <begin position="47"/>
        <end position="57"/>
    </location>
</feature>
<accession>A0A8S9K0S1</accession>
<dbReference type="AlphaFoldDB" id="A0A8S9K0S1"/>
<feature type="compositionally biased region" description="Basic and acidic residues" evidence="1">
    <location>
        <begin position="121"/>
        <end position="133"/>
    </location>
</feature>
<feature type="compositionally biased region" description="Basic and acidic residues" evidence="1">
    <location>
        <begin position="151"/>
        <end position="163"/>
    </location>
</feature>
<protein>
    <submittedName>
        <fullName evidence="2">Uncharacterized protein</fullName>
    </submittedName>
</protein>
<sequence length="266" mass="30167">MGDYSEDENSYDLTQGSDLDETDQAWSNEVDGCDGSCSDDYYSISEYGDDPGEEYPEQEPHDYSHEDTSLQGEYEGETESNISLNAGDECHGEEIELDDPEADQKYSWQEGADSEISLEEANEHGKDFSKTEDVYEDVDGGETCSQSCETENEKESYAEERAWCDYSDQEDDHQGEIGSQISVEDYGDRPDPQQDIAEEEEPLNEAGRYDGQHGYIHFAGHHKGPEAYLCWEKDMGHWFDSNQVHAEEKTAIAEDILTEDAFRQWG</sequence>
<proteinExistence type="predicted"/>
<feature type="region of interest" description="Disordered" evidence="1">
    <location>
        <begin position="1"/>
        <end position="211"/>
    </location>
</feature>
<name>A0A8S9K0S1_BRACR</name>
<feature type="compositionally biased region" description="Acidic residues" evidence="1">
    <location>
        <begin position="1"/>
        <end position="10"/>
    </location>
</feature>
<evidence type="ECO:0000313" key="2">
    <source>
        <dbReference type="EMBL" id="KAF2588004.1"/>
    </source>
</evidence>